<dbReference type="InterPro" id="IPR051449">
    <property type="entry name" value="ABC-2_transporter_component"/>
</dbReference>
<evidence type="ECO:0000313" key="8">
    <source>
        <dbReference type="EMBL" id="RGK56646.1"/>
    </source>
</evidence>
<dbReference type="InterPro" id="IPR013525">
    <property type="entry name" value="ABC2_TM"/>
</dbReference>
<evidence type="ECO:0000259" key="7">
    <source>
        <dbReference type="Pfam" id="PF12698"/>
    </source>
</evidence>
<feature type="transmembrane region" description="Helical" evidence="6">
    <location>
        <begin position="288"/>
        <end position="309"/>
    </location>
</feature>
<keyword evidence="3 6" id="KW-0812">Transmembrane</keyword>
<evidence type="ECO:0000256" key="3">
    <source>
        <dbReference type="ARBA" id="ARBA00022692"/>
    </source>
</evidence>
<evidence type="ECO:0000256" key="6">
    <source>
        <dbReference type="SAM" id="Phobius"/>
    </source>
</evidence>
<dbReference type="Proteomes" id="UP000260862">
    <property type="component" value="Unassembled WGS sequence"/>
</dbReference>
<dbReference type="Pfam" id="PF12698">
    <property type="entry name" value="ABC2_membrane_3"/>
    <property type="match status" value="1"/>
</dbReference>
<dbReference type="PANTHER" id="PTHR30294">
    <property type="entry name" value="MEMBRANE COMPONENT OF ABC TRANSPORTER YHHJ-RELATED"/>
    <property type="match status" value="1"/>
</dbReference>
<dbReference type="SUPFAM" id="SSF53850">
    <property type="entry name" value="Periplasmic binding protein-like II"/>
    <property type="match status" value="1"/>
</dbReference>
<keyword evidence="5 6" id="KW-0472">Membrane</keyword>
<reference evidence="8 9" key="1">
    <citation type="submission" date="2018-08" db="EMBL/GenBank/DDBJ databases">
        <title>A genome reference for cultivated species of the human gut microbiota.</title>
        <authorList>
            <person name="Zou Y."/>
            <person name="Xue W."/>
            <person name="Luo G."/>
        </authorList>
    </citation>
    <scope>NUCLEOTIDE SEQUENCE [LARGE SCALE GENOMIC DNA]</scope>
    <source>
        <strain evidence="8 9">TF10-3AC</strain>
    </source>
</reference>
<evidence type="ECO:0000256" key="2">
    <source>
        <dbReference type="ARBA" id="ARBA00022475"/>
    </source>
</evidence>
<dbReference type="GO" id="GO:0140359">
    <property type="term" value="F:ABC-type transporter activity"/>
    <property type="evidence" value="ECO:0007669"/>
    <property type="project" value="InterPro"/>
</dbReference>
<dbReference type="GO" id="GO:0005886">
    <property type="term" value="C:plasma membrane"/>
    <property type="evidence" value="ECO:0007669"/>
    <property type="project" value="UniProtKB-SubCell"/>
</dbReference>
<accession>A0A3E4N3K9</accession>
<feature type="transmembrane region" description="Helical" evidence="6">
    <location>
        <begin position="264"/>
        <end position="281"/>
    </location>
</feature>
<keyword evidence="2" id="KW-1003">Cell membrane</keyword>
<feature type="transmembrane region" description="Helical" evidence="6">
    <location>
        <begin position="315"/>
        <end position="332"/>
    </location>
</feature>
<comment type="subcellular location">
    <subcellularLocation>
        <location evidence="1">Cell membrane</location>
        <topology evidence="1">Multi-pass membrane protein</topology>
    </subcellularLocation>
</comment>
<protein>
    <submittedName>
        <fullName evidence="8">ABC transporter permease</fullName>
    </submittedName>
</protein>
<evidence type="ECO:0000256" key="4">
    <source>
        <dbReference type="ARBA" id="ARBA00022989"/>
    </source>
</evidence>
<dbReference type="EMBL" id="QSQT01000009">
    <property type="protein sequence ID" value="RGK56646.1"/>
    <property type="molecule type" value="Genomic_DNA"/>
</dbReference>
<proteinExistence type="predicted"/>
<name>A0A3E4N3K9_9BACT</name>
<feature type="transmembrane region" description="Helical" evidence="6">
    <location>
        <begin position="377"/>
        <end position="402"/>
    </location>
</feature>
<gene>
    <name evidence="8" type="ORF">DXD04_06195</name>
</gene>
<organism evidence="8 9">
    <name type="scientific">Phocaeicola plebeius</name>
    <dbReference type="NCBI Taxonomy" id="310297"/>
    <lineage>
        <taxon>Bacteria</taxon>
        <taxon>Pseudomonadati</taxon>
        <taxon>Bacteroidota</taxon>
        <taxon>Bacteroidia</taxon>
        <taxon>Bacteroidales</taxon>
        <taxon>Bacteroidaceae</taxon>
        <taxon>Phocaeicola</taxon>
    </lineage>
</organism>
<feature type="transmembrane region" description="Helical" evidence="6">
    <location>
        <begin position="176"/>
        <end position="200"/>
    </location>
</feature>
<comment type="caution">
    <text evidence="8">The sequence shown here is derived from an EMBL/GenBank/DDBJ whole genome shotgun (WGS) entry which is preliminary data.</text>
</comment>
<feature type="transmembrane region" description="Helical" evidence="6">
    <location>
        <begin position="21"/>
        <end position="42"/>
    </location>
</feature>
<feature type="transmembrane region" description="Helical" evidence="6">
    <location>
        <begin position="229"/>
        <end position="258"/>
    </location>
</feature>
<keyword evidence="9" id="KW-1185">Reference proteome</keyword>
<dbReference type="AlphaFoldDB" id="A0A3E4N3K9"/>
<sequence length="417" mass="46204">MNKTWIIIQREFINRVSKKSFILLTILMPFIFAALIFVPLWLSTVKGGDQKQVAIIDATMKYLPQFKDDESWHFVGVPQMEASFRSDSTQFDAVVEIKADLAEHPEAVTIYSRKEVPNSLSRLVSETLDEQVRQDKLLHYDIPQLPSIMQDVNRKLNIRTVKWGEDGSESESNAGAAMAAGMVLTFLIYMFVMSYGGMVMQSVMEEKTNRIVEVIVSSVKPFQLMIGKIIGIGLVGVAQLAIWAVLIIVLLAVAGGISGSSPELMGGASGLLATLQGLNLAKMGGFFVLNFIGGYLVYASIFAAIGAAINGQEDSQQFMMPIVLLLIFALYAGIYSSDNPDGPLAIWCSMIPFTSPIVMMVRLPFDVPVWETMLSVVILYVAAFGMIWIAGKIYRVGILMYGKKPSFKEMIRWITYK</sequence>
<feature type="domain" description="ABC-2 type transporter transmembrane" evidence="7">
    <location>
        <begin position="19"/>
        <end position="390"/>
    </location>
</feature>
<dbReference type="Gene3D" id="3.40.190.10">
    <property type="entry name" value="Periplasmic binding protein-like II"/>
    <property type="match status" value="1"/>
</dbReference>
<evidence type="ECO:0000256" key="5">
    <source>
        <dbReference type="ARBA" id="ARBA00023136"/>
    </source>
</evidence>
<evidence type="ECO:0000256" key="1">
    <source>
        <dbReference type="ARBA" id="ARBA00004651"/>
    </source>
</evidence>
<dbReference type="PANTHER" id="PTHR30294:SF29">
    <property type="entry name" value="MULTIDRUG ABC TRANSPORTER PERMEASE YBHS-RELATED"/>
    <property type="match status" value="1"/>
</dbReference>
<dbReference type="RefSeq" id="WP_117671798.1">
    <property type="nucleotide sequence ID" value="NZ_CABOGR010000009.1"/>
</dbReference>
<evidence type="ECO:0000313" key="9">
    <source>
        <dbReference type="Proteomes" id="UP000260862"/>
    </source>
</evidence>
<keyword evidence="4 6" id="KW-1133">Transmembrane helix</keyword>
<feature type="transmembrane region" description="Helical" evidence="6">
    <location>
        <begin position="344"/>
        <end position="365"/>
    </location>
</feature>